<dbReference type="AlphaFoldDB" id="A0AAD9VHL4"/>
<accession>A0AAD9VHL4</accession>
<keyword evidence="3" id="KW-1185">Reference proteome</keyword>
<organism evidence="2 3">
    <name type="scientific">Odynerus spinipes</name>
    <dbReference type="NCBI Taxonomy" id="1348599"/>
    <lineage>
        <taxon>Eukaryota</taxon>
        <taxon>Metazoa</taxon>
        <taxon>Ecdysozoa</taxon>
        <taxon>Arthropoda</taxon>
        <taxon>Hexapoda</taxon>
        <taxon>Insecta</taxon>
        <taxon>Pterygota</taxon>
        <taxon>Neoptera</taxon>
        <taxon>Endopterygota</taxon>
        <taxon>Hymenoptera</taxon>
        <taxon>Apocrita</taxon>
        <taxon>Aculeata</taxon>
        <taxon>Vespoidea</taxon>
        <taxon>Vespidae</taxon>
        <taxon>Eumeninae</taxon>
        <taxon>Odynerus</taxon>
    </lineage>
</organism>
<reference evidence="2" key="1">
    <citation type="submission" date="2021-08" db="EMBL/GenBank/DDBJ databases">
        <authorList>
            <person name="Misof B."/>
            <person name="Oliver O."/>
            <person name="Podsiadlowski L."/>
            <person name="Donath A."/>
            <person name="Peters R."/>
            <person name="Mayer C."/>
            <person name="Rust J."/>
            <person name="Gunkel S."/>
            <person name="Lesny P."/>
            <person name="Martin S."/>
            <person name="Oeyen J.P."/>
            <person name="Petersen M."/>
            <person name="Panagiotis P."/>
            <person name="Wilbrandt J."/>
            <person name="Tanja T."/>
        </authorList>
    </citation>
    <scope>NUCLEOTIDE SEQUENCE</scope>
    <source>
        <strain evidence="2">GBR_01_08_01A</strain>
        <tissue evidence="2">Thorax + abdomen</tissue>
    </source>
</reference>
<evidence type="ECO:0000313" key="3">
    <source>
        <dbReference type="Proteomes" id="UP001258017"/>
    </source>
</evidence>
<sequence length="119" mass="13623">MERNNEISSSEDEFDLELLNEEITAIHRELGDRENASSDDDNDEVRGVRRRKIRIIDSEGDSDSDAKEDPQSDSSEWISCAESEEIPQRIPFIAGNNPAGPHIFADTKEPLDFFKLFFY</sequence>
<feature type="region of interest" description="Disordered" evidence="1">
    <location>
        <begin position="29"/>
        <end position="76"/>
    </location>
</feature>
<gene>
    <name evidence="2" type="ORF">KPH14_008343</name>
</gene>
<proteinExistence type="predicted"/>
<evidence type="ECO:0000256" key="1">
    <source>
        <dbReference type="SAM" id="MobiDB-lite"/>
    </source>
</evidence>
<reference evidence="2" key="2">
    <citation type="journal article" date="2023" name="Commun. Biol.">
        <title>Intrasexual cuticular hydrocarbon dimorphism in a wasp sheds light on hydrocarbon biosynthesis genes in Hymenoptera.</title>
        <authorList>
            <person name="Moris V.C."/>
            <person name="Podsiadlowski L."/>
            <person name="Martin S."/>
            <person name="Oeyen J.P."/>
            <person name="Donath A."/>
            <person name="Petersen M."/>
            <person name="Wilbrandt J."/>
            <person name="Misof B."/>
            <person name="Liedtke D."/>
            <person name="Thamm M."/>
            <person name="Scheiner R."/>
            <person name="Schmitt T."/>
            <person name="Niehuis O."/>
        </authorList>
    </citation>
    <scope>NUCLEOTIDE SEQUENCE</scope>
    <source>
        <strain evidence="2">GBR_01_08_01A</strain>
    </source>
</reference>
<protein>
    <submittedName>
        <fullName evidence="2">Uncharacterized protein</fullName>
    </submittedName>
</protein>
<name>A0AAD9VHL4_9HYME</name>
<dbReference type="EMBL" id="JAIFRP010004526">
    <property type="protein sequence ID" value="KAK2574891.1"/>
    <property type="molecule type" value="Genomic_DNA"/>
</dbReference>
<evidence type="ECO:0000313" key="2">
    <source>
        <dbReference type="EMBL" id="KAK2574891.1"/>
    </source>
</evidence>
<comment type="caution">
    <text evidence="2">The sequence shown here is derived from an EMBL/GenBank/DDBJ whole genome shotgun (WGS) entry which is preliminary data.</text>
</comment>
<dbReference type="Proteomes" id="UP001258017">
    <property type="component" value="Unassembled WGS sequence"/>
</dbReference>